<reference evidence="2" key="1">
    <citation type="submission" date="2015-03" db="EMBL/GenBank/DDBJ databases">
        <title>Draft genome sequence of a novel methanotroph (Sn10-6) isolated from flooded ricefield rhizosphere in India.</title>
        <authorList>
            <person name="Pandit P.S."/>
            <person name="Pore S.D."/>
            <person name="Arora P."/>
            <person name="Kapse N.G."/>
            <person name="Dhakephalkar P.K."/>
            <person name="Rahalkar M.C."/>
        </authorList>
    </citation>
    <scope>NUCLEOTIDE SEQUENCE [LARGE SCALE GENOMIC DNA]</scope>
    <source>
        <strain evidence="2">Sn10-6</strain>
    </source>
</reference>
<gene>
    <name evidence="1" type="ORF">VZ94_10310</name>
</gene>
<keyword evidence="2" id="KW-1185">Reference proteome</keyword>
<accession>A0A0F3IIT4</accession>
<evidence type="ECO:0000313" key="1">
    <source>
        <dbReference type="EMBL" id="KJV06587.1"/>
    </source>
</evidence>
<sequence>MSCTGAQVVSQANTAEVTQGFKLFNDGFTPVIGDALTYTTASNAASPAVPIAANKIVYKIVGDFNGVTTVTATGVTGSNNAGSTTGGTVGQFLINAAKTEAYATNTVDLAGGSSLALAPQFTIDGTTSQPARSFTLTTSVLQDTVNLWTAHDVACDAASYTINRNGSSFLTNFVGSANKIRITDVSGNIPAGSGKITVLAWSASGALVPLASGSTFAIVPLASRQTRVINGADLNAAYPGAIHFEFAVESPAIEATGQKIVNGAVVSTETYTNKTAFGAI</sequence>
<reference evidence="1 2" key="2">
    <citation type="journal article" date="2016" name="Microb. Ecol.">
        <title>Genome Characteristics of a Novel Type I Methanotroph (Sn10-6) Isolated from a Flooded Indian Rice Field.</title>
        <authorList>
            <person name="Rahalkar M.C."/>
            <person name="Pandit P.S."/>
            <person name="Dhakephalkar P.K."/>
            <person name="Pore S."/>
            <person name="Arora P."/>
            <person name="Kapse N."/>
        </authorList>
    </citation>
    <scope>NUCLEOTIDE SEQUENCE [LARGE SCALE GENOMIC DNA]</scope>
    <source>
        <strain evidence="1 2">Sn10-6</strain>
    </source>
</reference>
<organism evidence="1 2">
    <name type="scientific">Methylocucumis oryzae</name>
    <dbReference type="NCBI Taxonomy" id="1632867"/>
    <lineage>
        <taxon>Bacteria</taxon>
        <taxon>Pseudomonadati</taxon>
        <taxon>Pseudomonadota</taxon>
        <taxon>Gammaproteobacteria</taxon>
        <taxon>Methylococcales</taxon>
        <taxon>Methylococcaceae</taxon>
        <taxon>Methylocucumis</taxon>
    </lineage>
</organism>
<dbReference type="RefSeq" id="WP_045779172.1">
    <property type="nucleotide sequence ID" value="NZ_LAJX01000100.1"/>
</dbReference>
<evidence type="ECO:0000313" key="2">
    <source>
        <dbReference type="Proteomes" id="UP000033684"/>
    </source>
</evidence>
<dbReference type="Proteomes" id="UP000033684">
    <property type="component" value="Unassembled WGS sequence"/>
</dbReference>
<proteinExistence type="predicted"/>
<protein>
    <submittedName>
        <fullName evidence="1">Uncharacterized protein</fullName>
    </submittedName>
</protein>
<dbReference type="EMBL" id="LAJX01000100">
    <property type="protein sequence ID" value="KJV06587.1"/>
    <property type="molecule type" value="Genomic_DNA"/>
</dbReference>
<comment type="caution">
    <text evidence="1">The sequence shown here is derived from an EMBL/GenBank/DDBJ whole genome shotgun (WGS) entry which is preliminary data.</text>
</comment>
<dbReference type="AlphaFoldDB" id="A0A0F3IIT4"/>
<name>A0A0F3IIT4_9GAMM</name>